<keyword evidence="2" id="KW-0378">Hydrolase</keyword>
<dbReference type="PANTHER" id="PTHR42988">
    <property type="entry name" value="PHOSPHOHYDROLASE"/>
    <property type="match status" value="1"/>
</dbReference>
<accession>A0A3Q9G3D2</accession>
<dbReference type="EMBL" id="CP034593">
    <property type="protein sequence ID" value="AZQ76750.1"/>
    <property type="molecule type" value="Genomic_DNA"/>
</dbReference>
<dbReference type="KEGG" id="flh:EJ997_04710"/>
<evidence type="ECO:0000313" key="7">
    <source>
        <dbReference type="Proteomes" id="UP000280344"/>
    </source>
</evidence>
<dbReference type="InterPro" id="IPR050884">
    <property type="entry name" value="CNP_phosphodiesterase-III"/>
</dbReference>
<evidence type="ECO:0000313" key="6">
    <source>
        <dbReference type="EMBL" id="AZQ76750.1"/>
    </source>
</evidence>
<keyword evidence="3" id="KW-0408">Iron</keyword>
<evidence type="ECO:0000259" key="5">
    <source>
        <dbReference type="Pfam" id="PF00149"/>
    </source>
</evidence>
<evidence type="ECO:0000256" key="3">
    <source>
        <dbReference type="ARBA" id="ARBA00023004"/>
    </source>
</evidence>
<dbReference type="OrthoDB" id="5241795at2"/>
<name>A0A3Q9G3D2_9ACTO</name>
<organism evidence="6 7">
    <name type="scientific">Flaviflexus ciconiae</name>
    <dbReference type="NCBI Taxonomy" id="2496867"/>
    <lineage>
        <taxon>Bacteria</taxon>
        <taxon>Bacillati</taxon>
        <taxon>Actinomycetota</taxon>
        <taxon>Actinomycetes</taxon>
        <taxon>Actinomycetales</taxon>
        <taxon>Actinomycetaceae</taxon>
        <taxon>Flaviflexus</taxon>
    </lineage>
</organism>
<dbReference type="PANTHER" id="PTHR42988:SF2">
    <property type="entry name" value="CYCLIC NUCLEOTIDE PHOSPHODIESTERASE CBUA0032-RELATED"/>
    <property type="match status" value="1"/>
</dbReference>
<dbReference type="AlphaFoldDB" id="A0A3Q9G3D2"/>
<dbReference type="RefSeq" id="WP_126703558.1">
    <property type="nucleotide sequence ID" value="NZ_CP034593.1"/>
</dbReference>
<keyword evidence="7" id="KW-1185">Reference proteome</keyword>
<dbReference type="Gene3D" id="3.60.21.10">
    <property type="match status" value="1"/>
</dbReference>
<reference evidence="6 7" key="1">
    <citation type="submission" date="2018-12" db="EMBL/GenBank/DDBJ databases">
        <title>Complete genome sequence of Flaviflexus sp. H23T48.</title>
        <authorList>
            <person name="Bae J.-W."/>
            <person name="Lee J.-Y."/>
        </authorList>
    </citation>
    <scope>NUCLEOTIDE SEQUENCE [LARGE SCALE GENOMIC DNA]</scope>
    <source>
        <strain evidence="6 7">H23T48</strain>
    </source>
</reference>
<dbReference type="InterPro" id="IPR029052">
    <property type="entry name" value="Metallo-depent_PP-like"/>
</dbReference>
<evidence type="ECO:0000256" key="4">
    <source>
        <dbReference type="ARBA" id="ARBA00025742"/>
    </source>
</evidence>
<feature type="domain" description="Calcineurin-like phosphoesterase" evidence="5">
    <location>
        <begin position="1"/>
        <end position="199"/>
    </location>
</feature>
<evidence type="ECO:0000256" key="2">
    <source>
        <dbReference type="ARBA" id="ARBA00022801"/>
    </source>
</evidence>
<dbReference type="SUPFAM" id="SSF56300">
    <property type="entry name" value="Metallo-dependent phosphatases"/>
    <property type="match status" value="1"/>
</dbReference>
<protein>
    <recommendedName>
        <fullName evidence="5">Calcineurin-like phosphoesterase domain-containing protein</fullName>
    </recommendedName>
</protein>
<dbReference type="Proteomes" id="UP000280344">
    <property type="component" value="Chromosome"/>
</dbReference>
<gene>
    <name evidence="6" type="ORF">EJ997_04710</name>
</gene>
<keyword evidence="1" id="KW-0479">Metal-binding</keyword>
<comment type="similarity">
    <text evidence="4">Belongs to the cyclic nucleotide phosphodiesterase class-III family.</text>
</comment>
<dbReference type="InterPro" id="IPR004843">
    <property type="entry name" value="Calcineurin-like_PHP"/>
</dbReference>
<proteinExistence type="inferred from homology"/>
<evidence type="ECO:0000256" key="1">
    <source>
        <dbReference type="ARBA" id="ARBA00022723"/>
    </source>
</evidence>
<dbReference type="Pfam" id="PF00149">
    <property type="entry name" value="Metallophos"/>
    <property type="match status" value="1"/>
</dbReference>
<sequence>MSILHLTDLHLLADRALHHGLVPTSDHLERVLEDASRGRRCRAIVVSGDVSADGSVSSYQFARDAVGELAKAWSAPVVWAAGESDNRAAMRSVFKLPGSGMQPIEYYADIGELRIIVADTTVLGSTWGKIGNRIVGLKQALSCPRELPAGERKTMLVLHHPLAPPPTLKYAASALDDAPAVAQMLSKLEAKPEVVLCGHYRVGMMAVAAGIPVIVGPAVSGETSLDRGPSWDTATIRASYGIINLSDSHVDATSTPVSVENEGAEVYSFPPAEASKTTQANSRPSWSVETGLRWCGQGSEHLS</sequence>
<dbReference type="GO" id="GO:0046872">
    <property type="term" value="F:metal ion binding"/>
    <property type="evidence" value="ECO:0007669"/>
    <property type="project" value="UniProtKB-KW"/>
</dbReference>
<dbReference type="GO" id="GO:0016787">
    <property type="term" value="F:hydrolase activity"/>
    <property type="evidence" value="ECO:0007669"/>
    <property type="project" value="UniProtKB-KW"/>
</dbReference>